<protein>
    <submittedName>
        <fullName evidence="2">Uncharacterized protein</fullName>
    </submittedName>
</protein>
<keyword evidence="1" id="KW-1133">Transmembrane helix</keyword>
<proteinExistence type="predicted"/>
<reference evidence="3" key="1">
    <citation type="submission" date="2017-02" db="EMBL/GenBank/DDBJ databases">
        <title>Comparative genomics and description of representatives of a novel lineage of planctomycetes thriving in anoxic sediments.</title>
        <authorList>
            <person name="Spring S."/>
            <person name="Bunk B."/>
            <person name="Sproer C."/>
        </authorList>
    </citation>
    <scope>NUCLEOTIDE SEQUENCE [LARGE SCALE GENOMIC DNA]</scope>
    <source>
        <strain evidence="3">SM-Chi-D1</strain>
    </source>
</reference>
<dbReference type="STRING" id="1851148.SMSP2_02403"/>
<name>A0A1Q2MH90_9BACT</name>
<dbReference type="RefSeq" id="WP_146684255.1">
    <property type="nucleotide sequence ID" value="NZ_CP019646.1"/>
</dbReference>
<keyword evidence="1" id="KW-0812">Transmembrane</keyword>
<evidence type="ECO:0000256" key="1">
    <source>
        <dbReference type="SAM" id="Phobius"/>
    </source>
</evidence>
<dbReference type="Proteomes" id="UP000188181">
    <property type="component" value="Chromosome"/>
</dbReference>
<dbReference type="EMBL" id="CP019646">
    <property type="protein sequence ID" value="AQQ72024.1"/>
    <property type="molecule type" value="Genomic_DNA"/>
</dbReference>
<keyword evidence="1" id="KW-0472">Membrane</keyword>
<feature type="transmembrane region" description="Helical" evidence="1">
    <location>
        <begin position="57"/>
        <end position="75"/>
    </location>
</feature>
<dbReference type="AlphaFoldDB" id="A0A1Q2MH90"/>
<accession>A0A1Q2MH90</accession>
<keyword evidence="3" id="KW-1185">Reference proteome</keyword>
<evidence type="ECO:0000313" key="3">
    <source>
        <dbReference type="Proteomes" id="UP000188181"/>
    </source>
</evidence>
<sequence>MDNYDKLKQASKALKDKTPTEPLSRDIVETALGKMYSSSRWYHRTVELFFSCNPSKIAAAACIAVLMLAGLFFAASRFDPASTAWASVQQNTTKVNFVSFYKFEFDNSVCIDNEQGWYKDGIVYTRSPEKGFSRDDGQLKMTYNEDFSQKSISESEFPEIDNLNQYRDFFDLLTKGFLRYKADDIDAAVPVNCGDDFLIYQFQASKTYQDMFEQINITVGRNSRLPLMLKITEDSARDKYLLYIFDYTQTAIPGESGFMSSMNRPADKKIQ</sequence>
<evidence type="ECO:0000313" key="2">
    <source>
        <dbReference type="EMBL" id="AQQ72024.1"/>
    </source>
</evidence>
<dbReference type="KEGG" id="pbas:SMSP2_02403"/>
<organism evidence="2 3">
    <name type="scientific">Limihaloglobus sulfuriphilus</name>
    <dbReference type="NCBI Taxonomy" id="1851148"/>
    <lineage>
        <taxon>Bacteria</taxon>
        <taxon>Pseudomonadati</taxon>
        <taxon>Planctomycetota</taxon>
        <taxon>Phycisphaerae</taxon>
        <taxon>Sedimentisphaerales</taxon>
        <taxon>Sedimentisphaeraceae</taxon>
        <taxon>Limihaloglobus</taxon>
    </lineage>
</organism>
<gene>
    <name evidence="2" type="ORF">SMSP2_02403</name>
</gene>